<evidence type="ECO:0000313" key="1">
    <source>
        <dbReference type="EMBL" id="DAF58145.1"/>
    </source>
</evidence>
<sequence length="34" mass="3740">MSASDSILTLINTSDHSSVVIRITPFLDYCRQVG</sequence>
<protein>
    <submittedName>
        <fullName evidence="1">Uncharacterized protein</fullName>
    </submittedName>
</protein>
<reference evidence="1" key="1">
    <citation type="journal article" date="2021" name="Proc. Natl. Acad. Sci. U.S.A.">
        <title>A Catalog of Tens of Thousands of Viruses from Human Metagenomes Reveals Hidden Associations with Chronic Diseases.</title>
        <authorList>
            <person name="Tisza M.J."/>
            <person name="Buck C.B."/>
        </authorList>
    </citation>
    <scope>NUCLEOTIDE SEQUENCE</scope>
    <source>
        <strain evidence="1">CtyaR3</strain>
    </source>
</reference>
<accession>A0A8S5T4H9</accession>
<dbReference type="EMBL" id="BK032746">
    <property type="protein sequence ID" value="DAF58145.1"/>
    <property type="molecule type" value="Genomic_DNA"/>
</dbReference>
<organism evidence="1">
    <name type="scientific">Caudovirales sp. ctyaR3</name>
    <dbReference type="NCBI Taxonomy" id="2827640"/>
    <lineage>
        <taxon>Viruses</taxon>
        <taxon>Duplodnaviria</taxon>
        <taxon>Heunggongvirae</taxon>
        <taxon>Uroviricota</taxon>
        <taxon>Caudoviricetes</taxon>
    </lineage>
</organism>
<proteinExistence type="predicted"/>
<name>A0A8S5T4H9_9CAUD</name>